<dbReference type="PANTHER" id="PTHR18952">
    <property type="entry name" value="CARBONIC ANHYDRASE"/>
    <property type="match status" value="1"/>
</dbReference>
<dbReference type="InterPro" id="IPR001148">
    <property type="entry name" value="CA_dom"/>
</dbReference>
<dbReference type="PROSITE" id="PS51144">
    <property type="entry name" value="ALPHA_CA_2"/>
    <property type="match status" value="1"/>
</dbReference>
<comment type="similarity">
    <text evidence="1">Belongs to the alpha-carbonic anhydrase family.</text>
</comment>
<keyword evidence="4" id="KW-0862">Zinc</keyword>
<dbReference type="PANTHER" id="PTHR18952:SF265">
    <property type="entry name" value="CARBONIC ANHYDRASE"/>
    <property type="match status" value="1"/>
</dbReference>
<dbReference type="AlphaFoldDB" id="A0A813FN31"/>
<dbReference type="Pfam" id="PF00194">
    <property type="entry name" value="Carb_anhydrase"/>
    <property type="match status" value="1"/>
</dbReference>
<dbReference type="Proteomes" id="UP000626109">
    <property type="component" value="Unassembled WGS sequence"/>
</dbReference>
<dbReference type="CDD" id="cd03124">
    <property type="entry name" value="alpha_CA_prokaryotic_like"/>
    <property type="match status" value="1"/>
</dbReference>
<accession>A0A813FN31</accession>
<organism evidence="8 10">
    <name type="scientific">Polarella glacialis</name>
    <name type="common">Dinoflagellate</name>
    <dbReference type="NCBI Taxonomy" id="89957"/>
    <lineage>
        <taxon>Eukaryota</taxon>
        <taxon>Sar</taxon>
        <taxon>Alveolata</taxon>
        <taxon>Dinophyceae</taxon>
        <taxon>Suessiales</taxon>
        <taxon>Suessiaceae</taxon>
        <taxon>Polarella</taxon>
    </lineage>
</organism>
<dbReference type="OMA" id="HAYCMLK"/>
<evidence type="ECO:0000256" key="2">
    <source>
        <dbReference type="ARBA" id="ARBA00012925"/>
    </source>
</evidence>
<dbReference type="InterPro" id="IPR041891">
    <property type="entry name" value="Alpha_CA_prokaryot-like"/>
</dbReference>
<evidence type="ECO:0000313" key="8">
    <source>
        <dbReference type="EMBL" id="CAE8615764.1"/>
    </source>
</evidence>
<dbReference type="EC" id="4.2.1.1" evidence="2"/>
<dbReference type="SMART" id="SM01057">
    <property type="entry name" value="Carb_anhydrase"/>
    <property type="match status" value="1"/>
</dbReference>
<comment type="caution">
    <text evidence="8">The sequence shown here is derived from an EMBL/GenBank/DDBJ whole genome shotgun (WGS) entry which is preliminary data.</text>
</comment>
<feature type="domain" description="Alpha-carbonic anhydrase" evidence="7">
    <location>
        <begin position="65"/>
        <end position="300"/>
    </location>
</feature>
<evidence type="ECO:0000313" key="9">
    <source>
        <dbReference type="EMBL" id="CAE8719919.1"/>
    </source>
</evidence>
<evidence type="ECO:0000256" key="1">
    <source>
        <dbReference type="ARBA" id="ARBA00010718"/>
    </source>
</evidence>
<protein>
    <recommendedName>
        <fullName evidence="2">carbonic anhydrase</fullName>
        <ecNumber evidence="2">4.2.1.1</ecNumber>
    </recommendedName>
</protein>
<dbReference type="GO" id="GO:0004089">
    <property type="term" value="F:carbonate dehydratase activity"/>
    <property type="evidence" value="ECO:0007669"/>
    <property type="project" value="UniProtKB-EC"/>
</dbReference>
<dbReference type="InterPro" id="IPR036398">
    <property type="entry name" value="CA_dom_sf"/>
</dbReference>
<dbReference type="EMBL" id="CAJNNV010025704">
    <property type="protein sequence ID" value="CAE8615764.1"/>
    <property type="molecule type" value="Genomic_DNA"/>
</dbReference>
<dbReference type="OrthoDB" id="5986706at2759"/>
<evidence type="ECO:0000256" key="6">
    <source>
        <dbReference type="ARBA" id="ARBA00048348"/>
    </source>
</evidence>
<dbReference type="Gene3D" id="3.10.200.10">
    <property type="entry name" value="Alpha carbonic anhydrase"/>
    <property type="match status" value="1"/>
</dbReference>
<keyword evidence="5" id="KW-0456">Lyase</keyword>
<name>A0A813FN31_POLGL</name>
<sequence>MADVEFAFSAPAPESASISAFSPLAMGLALGLLAALVGGRPALAADPENGFASAAPIAPASSASAHWNYILPQSWQTAYPACASTSQSPINIDTTAISGTAGSSNLYSLSSYTPAAALSVRNTGHGLQVDASPAGALGSLSLSGVTYNVLQFHLHFPSEHTVDGAPMLGEMHIVHQKSGSTGLNDLLVVGVFFQAGTDHPLLTQMGLPSGAPTTSAETMPITGAAISLADMFQGQLQGSFYHYEGSLTTPPCSETVKWFVLENTATASYAQAKAFMATQGATDNSRPVQLRNGRPLVKGVTSVTGMNISADLVECASPVA</sequence>
<dbReference type="InterPro" id="IPR023561">
    <property type="entry name" value="Carbonic_anhydrase_a-class"/>
</dbReference>
<evidence type="ECO:0000256" key="5">
    <source>
        <dbReference type="ARBA" id="ARBA00023239"/>
    </source>
</evidence>
<dbReference type="Proteomes" id="UP000654075">
    <property type="component" value="Unassembled WGS sequence"/>
</dbReference>
<dbReference type="GO" id="GO:0008270">
    <property type="term" value="F:zinc ion binding"/>
    <property type="evidence" value="ECO:0007669"/>
    <property type="project" value="InterPro"/>
</dbReference>
<keyword evidence="10" id="KW-1185">Reference proteome</keyword>
<evidence type="ECO:0000256" key="3">
    <source>
        <dbReference type="ARBA" id="ARBA00022723"/>
    </source>
</evidence>
<reference evidence="8" key="1">
    <citation type="submission" date="2021-02" db="EMBL/GenBank/DDBJ databases">
        <authorList>
            <person name="Dougan E. K."/>
            <person name="Rhodes N."/>
            <person name="Thang M."/>
            <person name="Chan C."/>
        </authorList>
    </citation>
    <scope>NUCLEOTIDE SEQUENCE</scope>
</reference>
<dbReference type="EMBL" id="CAJNNW010033690">
    <property type="protein sequence ID" value="CAE8719919.1"/>
    <property type="molecule type" value="Genomic_DNA"/>
</dbReference>
<dbReference type="SUPFAM" id="SSF51069">
    <property type="entry name" value="Carbonic anhydrase"/>
    <property type="match status" value="1"/>
</dbReference>
<gene>
    <name evidence="8" type="ORF">PGLA1383_LOCUS33474</name>
    <name evidence="9" type="ORF">PGLA2088_LOCUS40975</name>
</gene>
<evidence type="ECO:0000313" key="10">
    <source>
        <dbReference type="Proteomes" id="UP000654075"/>
    </source>
</evidence>
<keyword evidence="3" id="KW-0479">Metal-binding</keyword>
<evidence type="ECO:0000256" key="4">
    <source>
        <dbReference type="ARBA" id="ARBA00022833"/>
    </source>
</evidence>
<evidence type="ECO:0000259" key="7">
    <source>
        <dbReference type="PROSITE" id="PS51144"/>
    </source>
</evidence>
<comment type="catalytic activity">
    <reaction evidence="6">
        <text>hydrogencarbonate + H(+) = CO2 + H2O</text>
        <dbReference type="Rhea" id="RHEA:10748"/>
        <dbReference type="ChEBI" id="CHEBI:15377"/>
        <dbReference type="ChEBI" id="CHEBI:15378"/>
        <dbReference type="ChEBI" id="CHEBI:16526"/>
        <dbReference type="ChEBI" id="CHEBI:17544"/>
        <dbReference type="EC" id="4.2.1.1"/>
    </reaction>
</comment>
<proteinExistence type="inferred from homology"/>